<keyword evidence="1" id="KW-0472">Membrane</keyword>
<protein>
    <recommendedName>
        <fullName evidence="4">F420-dependent oxidoreductase</fullName>
    </recommendedName>
</protein>
<dbReference type="AlphaFoldDB" id="A0AA38CT69"/>
<sequence>MLSLVESERQRRWLSLSRVWHAVVAAVVAGSLAIQLWLIFSGGVDANSGEDGGTASILVRLWRLFSFFTVESNVVVLVVCVLLILDPVRRGWWWDVARINALLAITITGLVFAVVLAPQLSFTGAALVATVGFHYVAPWATVVGWLVLGPRLGFQWSKIAGAFILPIAWLVYIFVQGPATGWYPYTFLDVTEIGLGRALANALLVLVLALVIALVYRLLDARVPAALESTTSTGAR</sequence>
<evidence type="ECO:0000256" key="1">
    <source>
        <dbReference type="SAM" id="Phobius"/>
    </source>
</evidence>
<dbReference type="Proteomes" id="UP001157161">
    <property type="component" value="Unassembled WGS sequence"/>
</dbReference>
<reference evidence="2" key="2">
    <citation type="submission" date="2023-02" db="EMBL/GenBank/DDBJ databases">
        <authorList>
            <person name="Sun Q."/>
            <person name="Mori K."/>
        </authorList>
    </citation>
    <scope>NUCLEOTIDE SEQUENCE</scope>
    <source>
        <strain evidence="2">NBRC 112290</strain>
    </source>
</reference>
<dbReference type="InterPro" id="IPR049713">
    <property type="entry name" value="Pr6Pr-like"/>
</dbReference>
<evidence type="ECO:0000313" key="2">
    <source>
        <dbReference type="EMBL" id="GMA32124.1"/>
    </source>
</evidence>
<proteinExistence type="predicted"/>
<dbReference type="NCBIfam" id="NF038065">
    <property type="entry name" value="Pr6Pr"/>
    <property type="match status" value="1"/>
</dbReference>
<evidence type="ECO:0000313" key="3">
    <source>
        <dbReference type="Proteomes" id="UP001157161"/>
    </source>
</evidence>
<feature type="transmembrane region" description="Helical" evidence="1">
    <location>
        <begin position="159"/>
        <end position="179"/>
    </location>
</feature>
<reference evidence="2" key="1">
    <citation type="journal article" date="2014" name="Int. J. Syst. Evol. Microbiol.">
        <title>Complete genome sequence of Corynebacterium casei LMG S-19264T (=DSM 44701T), isolated from a smear-ripened cheese.</title>
        <authorList>
            <consortium name="US DOE Joint Genome Institute (JGI-PGF)"/>
            <person name="Walter F."/>
            <person name="Albersmeier A."/>
            <person name="Kalinowski J."/>
            <person name="Ruckert C."/>
        </authorList>
    </citation>
    <scope>NUCLEOTIDE SEQUENCE</scope>
    <source>
        <strain evidence="2">NBRC 112290</strain>
    </source>
</reference>
<organism evidence="2 3">
    <name type="scientific">Litorihabitans aurantiacus</name>
    <dbReference type="NCBI Taxonomy" id="1930061"/>
    <lineage>
        <taxon>Bacteria</taxon>
        <taxon>Bacillati</taxon>
        <taxon>Actinomycetota</taxon>
        <taxon>Actinomycetes</taxon>
        <taxon>Micrococcales</taxon>
        <taxon>Beutenbergiaceae</taxon>
        <taxon>Litorihabitans</taxon>
    </lineage>
</organism>
<comment type="caution">
    <text evidence="2">The sequence shown here is derived from an EMBL/GenBank/DDBJ whole genome shotgun (WGS) entry which is preliminary data.</text>
</comment>
<dbReference type="EMBL" id="BSUM01000001">
    <property type="protein sequence ID" value="GMA32124.1"/>
    <property type="molecule type" value="Genomic_DNA"/>
</dbReference>
<name>A0AA38CT69_9MICO</name>
<keyword evidence="1" id="KW-1133">Transmembrane helix</keyword>
<keyword evidence="1" id="KW-0812">Transmembrane</keyword>
<feature type="transmembrane region" description="Helical" evidence="1">
    <location>
        <begin position="97"/>
        <end position="116"/>
    </location>
</feature>
<gene>
    <name evidence="2" type="ORF">GCM10025875_21160</name>
</gene>
<evidence type="ECO:0008006" key="4">
    <source>
        <dbReference type="Google" id="ProtNLM"/>
    </source>
</evidence>
<feature type="transmembrane region" description="Helical" evidence="1">
    <location>
        <begin position="122"/>
        <end position="147"/>
    </location>
</feature>
<keyword evidence="3" id="KW-1185">Reference proteome</keyword>
<feature type="transmembrane region" description="Helical" evidence="1">
    <location>
        <begin position="199"/>
        <end position="219"/>
    </location>
</feature>
<feature type="transmembrane region" description="Helical" evidence="1">
    <location>
        <begin position="20"/>
        <end position="40"/>
    </location>
</feature>
<feature type="transmembrane region" description="Helical" evidence="1">
    <location>
        <begin position="60"/>
        <end position="85"/>
    </location>
</feature>
<accession>A0AA38CT69</accession>